<reference evidence="1" key="1">
    <citation type="submission" date="2013-06" db="EMBL/GenBank/DDBJ databases">
        <authorList>
            <person name="Weinstock G."/>
            <person name="Sodergren E."/>
            <person name="Clifton S."/>
            <person name="Fulton L."/>
            <person name="Fulton B."/>
            <person name="Courtney L."/>
            <person name="Fronick C."/>
            <person name="Harrison M."/>
            <person name="Strong C."/>
            <person name="Farmer C."/>
            <person name="Delahaunty K."/>
            <person name="Markovic C."/>
            <person name="Hall O."/>
            <person name="Minx P."/>
            <person name="Tomlinson C."/>
            <person name="Mitreva M."/>
            <person name="Nelson J."/>
            <person name="Hou S."/>
            <person name="Wollam A."/>
            <person name="Pepin K.H."/>
            <person name="Johnson M."/>
            <person name="Bhonagiri V."/>
            <person name="Nash W.E."/>
            <person name="Warren W."/>
            <person name="Chinwalla A."/>
            <person name="Mardis E.R."/>
            <person name="Wilson R.K."/>
        </authorList>
    </citation>
    <scope>NUCLEOTIDE SEQUENCE [LARGE SCALE GENOMIC DNA]</scope>
    <source>
        <strain evidence="1">ATCC 49176</strain>
    </source>
</reference>
<keyword evidence="2" id="KW-1185">Reference proteome</keyword>
<proteinExistence type="predicted"/>
<accession>W1Q3I5</accession>
<gene>
    <name evidence="1" type="ORF">GCWU000182_000797</name>
</gene>
<sequence length="43" mass="4617">MTWRTSSLRSLAKVPSIVPSRPLKCKPGGLSLHNSNLAVTKKG</sequence>
<dbReference type="Proteomes" id="UP000019050">
    <property type="component" value="Unassembled WGS sequence"/>
</dbReference>
<organism evidence="1 2">
    <name type="scientific">Abiotrophia defectiva ATCC 49176</name>
    <dbReference type="NCBI Taxonomy" id="592010"/>
    <lineage>
        <taxon>Bacteria</taxon>
        <taxon>Bacillati</taxon>
        <taxon>Bacillota</taxon>
        <taxon>Bacilli</taxon>
        <taxon>Lactobacillales</taxon>
        <taxon>Aerococcaceae</taxon>
        <taxon>Abiotrophia</taxon>
    </lineage>
</organism>
<name>W1Q3I5_ABIDE</name>
<dbReference type="HOGENOM" id="CLU_3228046_0_0_9"/>
<dbReference type="EMBL" id="ACIN03000005">
    <property type="protein sequence ID" value="ESK65732.1"/>
    <property type="molecule type" value="Genomic_DNA"/>
</dbReference>
<dbReference type="AlphaFoldDB" id="W1Q3I5"/>
<evidence type="ECO:0000313" key="2">
    <source>
        <dbReference type="Proteomes" id="UP000019050"/>
    </source>
</evidence>
<evidence type="ECO:0000313" key="1">
    <source>
        <dbReference type="EMBL" id="ESK65732.1"/>
    </source>
</evidence>
<comment type="caution">
    <text evidence="1">The sequence shown here is derived from an EMBL/GenBank/DDBJ whole genome shotgun (WGS) entry which is preliminary data.</text>
</comment>
<protein>
    <submittedName>
        <fullName evidence="1">Uncharacterized protein</fullName>
    </submittedName>
</protein>